<dbReference type="EMBL" id="QMFB01000030">
    <property type="protein sequence ID" value="RAV13339.1"/>
    <property type="molecule type" value="Genomic_DNA"/>
</dbReference>
<dbReference type="SUPFAM" id="SSF53850">
    <property type="entry name" value="Periplasmic binding protein-like II"/>
    <property type="match status" value="1"/>
</dbReference>
<evidence type="ECO:0008006" key="6">
    <source>
        <dbReference type="Google" id="ProtNLM"/>
    </source>
</evidence>
<dbReference type="InterPro" id="IPR050490">
    <property type="entry name" value="Bact_solute-bd_prot1"/>
</dbReference>
<dbReference type="PANTHER" id="PTHR43649:SF33">
    <property type="entry name" value="POLYGALACTURONAN_RHAMNOGALACTURONAN-BINDING PROTEIN YTCQ"/>
    <property type="match status" value="1"/>
</dbReference>
<accession>A0A329LZP9</accession>
<evidence type="ECO:0000313" key="4">
    <source>
        <dbReference type="EMBL" id="RAV13339.1"/>
    </source>
</evidence>
<name>A0A329LZP9_9BACL</name>
<evidence type="ECO:0000313" key="5">
    <source>
        <dbReference type="Proteomes" id="UP000250369"/>
    </source>
</evidence>
<dbReference type="Proteomes" id="UP000250369">
    <property type="component" value="Unassembled WGS sequence"/>
</dbReference>
<dbReference type="OrthoDB" id="9787283at2"/>
<dbReference type="PANTHER" id="PTHR43649">
    <property type="entry name" value="ARABINOSE-BINDING PROTEIN-RELATED"/>
    <property type="match status" value="1"/>
</dbReference>
<feature type="region of interest" description="Disordered" evidence="2">
    <location>
        <begin position="206"/>
        <end position="225"/>
    </location>
</feature>
<comment type="caution">
    <text evidence="4">The sequence shown here is derived from an EMBL/GenBank/DDBJ whole genome shotgun (WGS) entry which is preliminary data.</text>
</comment>
<proteinExistence type="predicted"/>
<gene>
    <name evidence="4" type="ORF">DQG23_33580</name>
</gene>
<sequence length="537" mass="59949">MKKRSMILALTAVALVAVGCTKQADTPPSAKPGEASPGAGTAKPEAKMKLNWFVDGDQGSLLPKDAKDDFVKRTIEEKFNVELTVQSYPMGADYDNKVSLALASGDVPDMFVGTGIFSQKLAKDGLLAVMTPYVSPQTMPNYYKYWMTDEVEMRTFQIENDFYRAPLPYNKKSSLAYYIRKDWLDKFGLPVPTSYDQMMEAMKKFTTGDPDGNGKPDTYGYSTSGSGTSFPRDFPQFRNNGLYTYYFVSNGKFIDVATDPGVGKVADEVLQMIDEGLVDPDWFLNKAPQVIDKAVQGKVGIVYSALPNFAMESDPNSVQAKTKGLNPKADWVPFNPFPGKPFYTENEAGNSFLFSTKTAKDNPEKIKKTVEILDWLAGEEGFLLTQLGLKDKHYTMNGKTINWNKEQFKKDVVQNGNFLTIYDFFSPNAPEKFGFTVNDPDLTPRDAEIQAYLKSNFIYAPPVGASTTPPAGTNLGEMRGKMNEYHVKMLFEDKSGTNWPKYREELMTKYKAKEIFEAYAKQISDATGKPVEFVSSN</sequence>
<dbReference type="AlphaFoldDB" id="A0A329LZP9"/>
<dbReference type="RefSeq" id="WP_113035403.1">
    <property type="nucleotide sequence ID" value="NZ_QMFB01000030.1"/>
</dbReference>
<evidence type="ECO:0000256" key="1">
    <source>
        <dbReference type="ARBA" id="ARBA00022729"/>
    </source>
</evidence>
<evidence type="ECO:0000256" key="2">
    <source>
        <dbReference type="SAM" id="MobiDB-lite"/>
    </source>
</evidence>
<protein>
    <recommendedName>
        <fullName evidence="6">ABC transporter substrate-binding protein</fullName>
    </recommendedName>
</protein>
<keyword evidence="1 3" id="KW-0732">Signal</keyword>
<organism evidence="4 5">
    <name type="scientific">Paenibacillus contaminans</name>
    <dbReference type="NCBI Taxonomy" id="450362"/>
    <lineage>
        <taxon>Bacteria</taxon>
        <taxon>Bacillati</taxon>
        <taxon>Bacillota</taxon>
        <taxon>Bacilli</taxon>
        <taxon>Bacillales</taxon>
        <taxon>Paenibacillaceae</taxon>
        <taxon>Paenibacillus</taxon>
    </lineage>
</organism>
<dbReference type="Gene3D" id="3.40.190.10">
    <property type="entry name" value="Periplasmic binding protein-like II"/>
    <property type="match status" value="2"/>
</dbReference>
<keyword evidence="5" id="KW-1185">Reference proteome</keyword>
<feature type="signal peptide" evidence="3">
    <location>
        <begin position="1"/>
        <end position="24"/>
    </location>
</feature>
<dbReference type="PROSITE" id="PS51257">
    <property type="entry name" value="PROKAR_LIPOPROTEIN"/>
    <property type="match status" value="1"/>
</dbReference>
<evidence type="ECO:0000256" key="3">
    <source>
        <dbReference type="SAM" id="SignalP"/>
    </source>
</evidence>
<feature type="chain" id="PRO_5016364998" description="ABC transporter substrate-binding protein" evidence="3">
    <location>
        <begin position="25"/>
        <end position="537"/>
    </location>
</feature>
<reference evidence="4 5" key="1">
    <citation type="journal article" date="2009" name="Int. J. Syst. Evol. Microbiol.">
        <title>Paenibacillus contaminans sp. nov., isolated from a contaminated laboratory plate.</title>
        <authorList>
            <person name="Chou J.H."/>
            <person name="Lee J.H."/>
            <person name="Lin M.C."/>
            <person name="Chang P.S."/>
            <person name="Arun A.B."/>
            <person name="Young C.C."/>
            <person name="Chen W.M."/>
        </authorList>
    </citation>
    <scope>NUCLEOTIDE SEQUENCE [LARGE SCALE GENOMIC DNA]</scope>
    <source>
        <strain evidence="4 5">CKOBP-6</strain>
    </source>
</reference>